<feature type="non-terminal residue" evidence="1">
    <location>
        <position position="1"/>
    </location>
</feature>
<gene>
    <name evidence="1" type="ORF">S01H4_63235</name>
</gene>
<dbReference type="AlphaFoldDB" id="X1CY87"/>
<reference evidence="1" key="1">
    <citation type="journal article" date="2014" name="Front. Microbiol.">
        <title>High frequency of phylogenetically diverse reductive dehalogenase-homologous genes in deep subseafloor sedimentary metagenomes.</title>
        <authorList>
            <person name="Kawai M."/>
            <person name="Futagami T."/>
            <person name="Toyoda A."/>
            <person name="Takaki Y."/>
            <person name="Nishi S."/>
            <person name="Hori S."/>
            <person name="Arai W."/>
            <person name="Tsubouchi T."/>
            <person name="Morono Y."/>
            <person name="Uchiyama I."/>
            <person name="Ito T."/>
            <person name="Fujiyama A."/>
            <person name="Inagaki F."/>
            <person name="Takami H."/>
        </authorList>
    </citation>
    <scope>NUCLEOTIDE SEQUENCE</scope>
    <source>
        <strain evidence="1">Expedition CK06-06</strain>
    </source>
</reference>
<sequence>NVFNKSPVWASDQLKALSSKPDLMFFVLDHLKNKKLDNLQEWNELWQLYKIYKFSFSLFEIFEKNLHTEENKIYILQFFKDNVRGIKTFYRHDFFEVEFVKIINNILEQDRNKKFIREAFEVVKKLITERGDDIFYLKSQRD</sequence>
<protein>
    <submittedName>
        <fullName evidence="1">Uncharacterized protein</fullName>
    </submittedName>
</protein>
<proteinExistence type="predicted"/>
<feature type="non-terminal residue" evidence="1">
    <location>
        <position position="142"/>
    </location>
</feature>
<comment type="caution">
    <text evidence="1">The sequence shown here is derived from an EMBL/GenBank/DDBJ whole genome shotgun (WGS) entry which is preliminary data.</text>
</comment>
<organism evidence="1">
    <name type="scientific">marine sediment metagenome</name>
    <dbReference type="NCBI Taxonomy" id="412755"/>
    <lineage>
        <taxon>unclassified sequences</taxon>
        <taxon>metagenomes</taxon>
        <taxon>ecological metagenomes</taxon>
    </lineage>
</organism>
<evidence type="ECO:0000313" key="1">
    <source>
        <dbReference type="EMBL" id="GAH12832.1"/>
    </source>
</evidence>
<accession>X1CY87</accession>
<name>X1CY87_9ZZZZ</name>
<dbReference type="EMBL" id="BART01037970">
    <property type="protein sequence ID" value="GAH12832.1"/>
    <property type="molecule type" value="Genomic_DNA"/>
</dbReference>